<dbReference type="RefSeq" id="WP_238290399.1">
    <property type="nucleotide sequence ID" value="NZ_BPQS01000023.1"/>
</dbReference>
<evidence type="ECO:0000313" key="2">
    <source>
        <dbReference type="Proteomes" id="UP001244297"/>
    </source>
</evidence>
<comment type="caution">
    <text evidence="1">The sequence shown here is derived from an EMBL/GenBank/DDBJ whole genome shotgun (WGS) entry which is preliminary data.</text>
</comment>
<evidence type="ECO:0000313" key="1">
    <source>
        <dbReference type="EMBL" id="MDN3569983.1"/>
    </source>
</evidence>
<proteinExistence type="predicted"/>
<keyword evidence="2" id="KW-1185">Reference proteome</keyword>
<dbReference type="EMBL" id="JAUFPT010000013">
    <property type="protein sequence ID" value="MDN3569983.1"/>
    <property type="molecule type" value="Genomic_DNA"/>
</dbReference>
<gene>
    <name evidence="1" type="ORF">QWZ18_05000</name>
</gene>
<reference evidence="2" key="1">
    <citation type="journal article" date="2019" name="Int. J. Syst. Evol. Microbiol.">
        <title>The Global Catalogue of Microorganisms (GCM) 10K type strain sequencing project: providing services to taxonomists for standard genome sequencing and annotation.</title>
        <authorList>
            <consortium name="The Broad Institute Genomics Platform"/>
            <consortium name="The Broad Institute Genome Sequencing Center for Infectious Disease"/>
            <person name="Wu L."/>
            <person name="Ma J."/>
        </authorList>
    </citation>
    <scope>NUCLEOTIDE SEQUENCE [LARGE SCALE GENOMIC DNA]</scope>
    <source>
        <strain evidence="2">CECT 7806</strain>
    </source>
</reference>
<dbReference type="Proteomes" id="UP001244297">
    <property type="component" value="Unassembled WGS sequence"/>
</dbReference>
<name>A0ABT8AL26_9HYPH</name>
<sequence>MDHSTTRVGLSSLAVACAFAGGPAQATADGPDRFAVRDVRADDTLALRAQPNASARKITGLPPQTRGLENLGCVDGKTGQAPADIEPARNQLWCKVRISSFVGWASARFLREDAEVLKPYSVSDAQMGPEGFVATSTAIEKTAAGDGRWKVLTQTVISQPKTGDVPNEVTVTSQLVDCRPGRSEVIRLTGDPPGYSTRIEDKQGAGVEPARSDFDENNLWWFACRDVLRRY</sequence>
<protein>
    <submittedName>
        <fullName evidence="1">SH3 domain-containing protein</fullName>
    </submittedName>
</protein>
<dbReference type="Gene3D" id="2.30.30.40">
    <property type="entry name" value="SH3 Domains"/>
    <property type="match status" value="1"/>
</dbReference>
<organism evidence="1 2">
    <name type="scientific">Methylobacterium longum</name>
    <dbReference type="NCBI Taxonomy" id="767694"/>
    <lineage>
        <taxon>Bacteria</taxon>
        <taxon>Pseudomonadati</taxon>
        <taxon>Pseudomonadota</taxon>
        <taxon>Alphaproteobacteria</taxon>
        <taxon>Hyphomicrobiales</taxon>
        <taxon>Methylobacteriaceae</taxon>
        <taxon>Methylobacterium</taxon>
    </lineage>
</organism>
<accession>A0ABT8AL26</accession>